<feature type="domain" description="HTH luxR-type" evidence="6">
    <location>
        <begin position="136"/>
        <end position="191"/>
    </location>
</feature>
<dbReference type="Proteomes" id="UP001061298">
    <property type="component" value="Chromosome"/>
</dbReference>
<dbReference type="InterPro" id="IPR013324">
    <property type="entry name" value="RNA_pol_sigma_r3/r4-like"/>
</dbReference>
<keyword evidence="4" id="KW-0238">DNA-binding</keyword>
<organism evidence="7 8">
    <name type="scientific">Streptomyces cynarae</name>
    <dbReference type="NCBI Taxonomy" id="2981134"/>
    <lineage>
        <taxon>Bacteria</taxon>
        <taxon>Bacillati</taxon>
        <taxon>Actinomycetota</taxon>
        <taxon>Actinomycetes</taxon>
        <taxon>Kitasatosporales</taxon>
        <taxon>Streptomycetaceae</taxon>
        <taxon>Streptomyces</taxon>
    </lineage>
</organism>
<dbReference type="Gene3D" id="1.10.1740.10">
    <property type="match status" value="1"/>
</dbReference>
<keyword evidence="3" id="KW-0731">Sigma factor</keyword>
<dbReference type="PANTHER" id="PTHR43133">
    <property type="entry name" value="RNA POLYMERASE ECF-TYPE SIGMA FACTO"/>
    <property type="match status" value="1"/>
</dbReference>
<keyword evidence="5" id="KW-0804">Transcription</keyword>
<dbReference type="InterPro" id="IPR036388">
    <property type="entry name" value="WH-like_DNA-bd_sf"/>
</dbReference>
<dbReference type="InterPro" id="IPR007630">
    <property type="entry name" value="RNA_pol_sigma70_r4"/>
</dbReference>
<dbReference type="InterPro" id="IPR014284">
    <property type="entry name" value="RNA_pol_sigma-70_dom"/>
</dbReference>
<dbReference type="Gene3D" id="1.10.10.10">
    <property type="entry name" value="Winged helix-like DNA-binding domain superfamily/Winged helix DNA-binding domain"/>
    <property type="match status" value="1"/>
</dbReference>
<evidence type="ECO:0000256" key="4">
    <source>
        <dbReference type="ARBA" id="ARBA00023125"/>
    </source>
</evidence>
<evidence type="ECO:0000313" key="8">
    <source>
        <dbReference type="Proteomes" id="UP001061298"/>
    </source>
</evidence>
<name>A0ABY6E3R5_9ACTN</name>
<keyword evidence="8" id="KW-1185">Reference proteome</keyword>
<comment type="similarity">
    <text evidence="1">Belongs to the sigma-70 factor family. ECF subfamily.</text>
</comment>
<dbReference type="InterPro" id="IPR039425">
    <property type="entry name" value="RNA_pol_sigma-70-like"/>
</dbReference>
<dbReference type="InterPro" id="IPR013325">
    <property type="entry name" value="RNA_pol_sigma_r2"/>
</dbReference>
<dbReference type="EMBL" id="CP106793">
    <property type="protein sequence ID" value="UXY20897.1"/>
    <property type="molecule type" value="Genomic_DNA"/>
</dbReference>
<dbReference type="SMART" id="SM00421">
    <property type="entry name" value="HTH_LUXR"/>
    <property type="match status" value="1"/>
</dbReference>
<evidence type="ECO:0000256" key="5">
    <source>
        <dbReference type="ARBA" id="ARBA00023163"/>
    </source>
</evidence>
<dbReference type="InterPro" id="IPR007627">
    <property type="entry name" value="RNA_pol_sigma70_r2"/>
</dbReference>
<dbReference type="PANTHER" id="PTHR43133:SF52">
    <property type="entry name" value="ECF RNA POLYMERASE SIGMA FACTOR SIGL"/>
    <property type="match status" value="1"/>
</dbReference>
<evidence type="ECO:0000256" key="1">
    <source>
        <dbReference type="ARBA" id="ARBA00010641"/>
    </source>
</evidence>
<gene>
    <name evidence="7" type="ORF">N8I84_21015</name>
</gene>
<evidence type="ECO:0000256" key="3">
    <source>
        <dbReference type="ARBA" id="ARBA00023082"/>
    </source>
</evidence>
<protein>
    <submittedName>
        <fullName evidence="7">Sigma-70 family RNA polymerase sigma factor</fullName>
    </submittedName>
</protein>
<reference evidence="7" key="1">
    <citation type="submission" date="2022-10" db="EMBL/GenBank/DDBJ databases">
        <authorList>
            <person name="Mo P."/>
        </authorList>
    </citation>
    <scope>NUCLEOTIDE SEQUENCE</scope>
    <source>
        <strain evidence="7">HUAS 13-4</strain>
    </source>
</reference>
<dbReference type="SUPFAM" id="SSF88659">
    <property type="entry name" value="Sigma3 and sigma4 domains of RNA polymerase sigma factors"/>
    <property type="match status" value="1"/>
</dbReference>
<evidence type="ECO:0000313" key="7">
    <source>
        <dbReference type="EMBL" id="UXY20897.1"/>
    </source>
</evidence>
<dbReference type="Pfam" id="PF04545">
    <property type="entry name" value="Sigma70_r4"/>
    <property type="match status" value="1"/>
</dbReference>
<dbReference type="NCBIfam" id="TIGR02937">
    <property type="entry name" value="sigma70-ECF"/>
    <property type="match status" value="1"/>
</dbReference>
<sequence length="193" mass="21679">MTIVAEVRPAGAPTRNEALCREWSDADAETFIRALYLQHGKPVLWYAARLLEGDWHRAQDVLQEAAIRAWHYSAKRGGAPQAMRPWLFTVVRNLLIDSHRARILRPATPDPLEDTVIAVADEVDRLLTTHMVADALGDLTEQQREILRLMYFNGTSVAEVSERLGIPQGTVKSRTHNALRALKRVLAARGFHG</sequence>
<accession>A0ABY6E3R5</accession>
<evidence type="ECO:0000256" key="2">
    <source>
        <dbReference type="ARBA" id="ARBA00023015"/>
    </source>
</evidence>
<keyword evidence="2" id="KW-0805">Transcription regulation</keyword>
<evidence type="ECO:0000259" key="6">
    <source>
        <dbReference type="SMART" id="SM00421"/>
    </source>
</evidence>
<proteinExistence type="inferred from homology"/>
<dbReference type="RefSeq" id="WP_263230933.1">
    <property type="nucleotide sequence ID" value="NZ_CP106793.1"/>
</dbReference>
<dbReference type="SUPFAM" id="SSF88946">
    <property type="entry name" value="Sigma2 domain of RNA polymerase sigma factors"/>
    <property type="match status" value="1"/>
</dbReference>
<dbReference type="InterPro" id="IPR000792">
    <property type="entry name" value="Tscrpt_reg_LuxR_C"/>
</dbReference>
<dbReference type="CDD" id="cd06171">
    <property type="entry name" value="Sigma70_r4"/>
    <property type="match status" value="1"/>
</dbReference>
<dbReference type="Pfam" id="PF04542">
    <property type="entry name" value="Sigma70_r2"/>
    <property type="match status" value="1"/>
</dbReference>